<proteinExistence type="predicted"/>
<feature type="region of interest" description="Disordered" evidence="4">
    <location>
        <begin position="36"/>
        <end position="82"/>
    </location>
</feature>
<dbReference type="OrthoDB" id="3027122at2759"/>
<dbReference type="CDD" id="cd21037">
    <property type="entry name" value="MLKL_NTD"/>
    <property type="match status" value="1"/>
</dbReference>
<evidence type="ECO:0000256" key="4">
    <source>
        <dbReference type="SAM" id="MobiDB-lite"/>
    </source>
</evidence>
<dbReference type="InterPro" id="IPR011047">
    <property type="entry name" value="Quinoprotein_ADH-like_sf"/>
</dbReference>
<dbReference type="SMART" id="SM00320">
    <property type="entry name" value="WD40"/>
    <property type="match status" value="2"/>
</dbReference>
<evidence type="ECO:0000313" key="6">
    <source>
        <dbReference type="EMBL" id="KAF9528032.1"/>
    </source>
</evidence>
<evidence type="ECO:0000256" key="3">
    <source>
        <dbReference type="PROSITE-ProRule" id="PRU00221"/>
    </source>
</evidence>
<dbReference type="Pfam" id="PF24883">
    <property type="entry name" value="NPHP3_N"/>
    <property type="match status" value="1"/>
</dbReference>
<evidence type="ECO:0000313" key="7">
    <source>
        <dbReference type="Proteomes" id="UP000807306"/>
    </source>
</evidence>
<dbReference type="InterPro" id="IPR015943">
    <property type="entry name" value="WD40/YVTN_repeat-like_dom_sf"/>
</dbReference>
<gene>
    <name evidence="6" type="ORF">CPB83DRAFT_855213</name>
</gene>
<dbReference type="PANTHER" id="PTHR10039:SF17">
    <property type="entry name" value="FUNGAL STAND N-TERMINAL GOODBYE DOMAIN-CONTAINING PROTEIN-RELATED"/>
    <property type="match status" value="1"/>
</dbReference>
<protein>
    <recommendedName>
        <fullName evidence="5">Nephrocystin 3-like N-terminal domain-containing protein</fullName>
    </recommendedName>
</protein>
<dbReference type="SUPFAM" id="SSF50998">
    <property type="entry name" value="Quinoprotein alcohol dehydrogenase-like"/>
    <property type="match status" value="1"/>
</dbReference>
<dbReference type="PROSITE" id="PS50082">
    <property type="entry name" value="WD_REPEATS_2"/>
    <property type="match status" value="2"/>
</dbReference>
<accession>A0A9P6JP23</accession>
<dbReference type="InterPro" id="IPR056884">
    <property type="entry name" value="NPHP3-like_N"/>
</dbReference>
<feature type="repeat" description="WD" evidence="3">
    <location>
        <begin position="821"/>
        <end position="855"/>
    </location>
</feature>
<dbReference type="PROSITE" id="PS50294">
    <property type="entry name" value="WD_REPEATS_REGION"/>
    <property type="match status" value="2"/>
</dbReference>
<dbReference type="Pfam" id="PF00400">
    <property type="entry name" value="WD40"/>
    <property type="match status" value="2"/>
</dbReference>
<keyword evidence="1 3" id="KW-0853">WD repeat</keyword>
<dbReference type="Gene3D" id="2.130.10.10">
    <property type="entry name" value="YVTN repeat-like/Quinoprotein amine dehydrogenase"/>
    <property type="match status" value="1"/>
</dbReference>
<dbReference type="InterPro" id="IPR019775">
    <property type="entry name" value="WD40_repeat_CS"/>
</dbReference>
<name>A0A9P6JP23_9AGAR</name>
<sequence length="994" mass="111453">MSNQGASGSTQSEKPKGFLGRLKNFFHLPSSEVSTTNSAKVSNDISRPSSSGFNQSQTTLNDPVNSGTTIPVAQSSYQQHSARPTSKIKGAFGLAWDGLDTALRLLKESSDAFPPLKTAVGGIVALIDLVQTTKDNNGDYQRLANELAKMAILLAPHASKIKEDKPTKDTIKLIEAELDGILDQRDRGVIKRTIQANKDKGDIIKCLRRIENLFRLLQIDFSLQTLDTVQKLHEDTTLDKLSPIDDARFNSSFASTVHRQSCTPETRKAVLALLQEWADNPDAAKVFWMSGIAGTGKTTVTYSFCEWLEAEQLLGGNYFCSRLTAQSSEPQHILPTITFQLAQRFPDYRTRICDILKQDPGIAKLNINTQFRKLLLEPMEQLQDHFPRNIVVVIDALDECSKTLDIESFLQLLLTEYQHTPLKFFLTSRPEPGIRAKLESKVDSSSRIRLQEIEEHIVQADIQTYLKHELSRADASEKDILQIAQQADKLFIYAATLVRYIGGDSSRLRKIVGGAAGLKKHHTELDELYETIMSSACDRKKLEDDEVNAFRAILGTVVFAKEPLTVKGVASLVGKDIGETRGIVERLRSVLHLQDGDDGLIAPFHASFPDYLTTKDRSKDNHFDERCEEEKMATRCFDIMKAELKFNICNLVSSFVFDKDVPDLPERVKKNISSALSYGCRYWENHLAEAELTEGLWNQLNEFLTTRLLFWMEVLNLVGYMSRGESMLGNVVEWAQMTKYSSTEVQTRLKDYRNFTMEFAASACRLSTPHLYVSRLAFCRRTSAVYSHYYNNANGLINVKGSALEGWSSGEIWRWVEQAAVSSVAFSPDGRRVVSGSSDKTIRVWEVETGQTVAETGQTVAGPFAGHNHSVTSVAFSPDGRQVVSGSSDKTIRVWRNWDITNARQPLSFWLKQIPYPVSLSPLHAPSLSTSFSLHENGWAYFSNQPLFWVPSSFHVYLPHCSNSHVLGQYGSCSIDYTDPNILIGDQWAKCYHS</sequence>
<feature type="repeat" description="WD" evidence="3">
    <location>
        <begin position="864"/>
        <end position="895"/>
    </location>
</feature>
<keyword evidence="2" id="KW-0677">Repeat</keyword>
<keyword evidence="7" id="KW-1185">Reference proteome</keyword>
<dbReference type="PANTHER" id="PTHR10039">
    <property type="entry name" value="AMELOGENIN"/>
    <property type="match status" value="1"/>
</dbReference>
<dbReference type="Proteomes" id="UP000807306">
    <property type="component" value="Unassembled WGS sequence"/>
</dbReference>
<reference evidence="6" key="1">
    <citation type="submission" date="2020-11" db="EMBL/GenBank/DDBJ databases">
        <authorList>
            <consortium name="DOE Joint Genome Institute"/>
            <person name="Ahrendt S."/>
            <person name="Riley R."/>
            <person name="Andreopoulos W."/>
            <person name="Labutti K."/>
            <person name="Pangilinan J."/>
            <person name="Ruiz-Duenas F.J."/>
            <person name="Barrasa J.M."/>
            <person name="Sanchez-Garcia M."/>
            <person name="Camarero S."/>
            <person name="Miyauchi S."/>
            <person name="Serrano A."/>
            <person name="Linde D."/>
            <person name="Babiker R."/>
            <person name="Drula E."/>
            <person name="Ayuso-Fernandez I."/>
            <person name="Pacheco R."/>
            <person name="Padilla G."/>
            <person name="Ferreira P."/>
            <person name="Barriuso J."/>
            <person name="Kellner H."/>
            <person name="Castanera R."/>
            <person name="Alfaro M."/>
            <person name="Ramirez L."/>
            <person name="Pisabarro A.G."/>
            <person name="Kuo A."/>
            <person name="Tritt A."/>
            <person name="Lipzen A."/>
            <person name="He G."/>
            <person name="Yan M."/>
            <person name="Ng V."/>
            <person name="Cullen D."/>
            <person name="Martin F."/>
            <person name="Rosso M.-N."/>
            <person name="Henrissat B."/>
            <person name="Hibbett D."/>
            <person name="Martinez A.T."/>
            <person name="Grigoriev I.V."/>
        </authorList>
    </citation>
    <scope>NUCLEOTIDE SEQUENCE</scope>
    <source>
        <strain evidence="6">CBS 506.95</strain>
    </source>
</reference>
<organism evidence="6 7">
    <name type="scientific">Crepidotus variabilis</name>
    <dbReference type="NCBI Taxonomy" id="179855"/>
    <lineage>
        <taxon>Eukaryota</taxon>
        <taxon>Fungi</taxon>
        <taxon>Dikarya</taxon>
        <taxon>Basidiomycota</taxon>
        <taxon>Agaricomycotina</taxon>
        <taxon>Agaricomycetes</taxon>
        <taxon>Agaricomycetidae</taxon>
        <taxon>Agaricales</taxon>
        <taxon>Agaricineae</taxon>
        <taxon>Crepidotaceae</taxon>
        <taxon>Crepidotus</taxon>
    </lineage>
</organism>
<comment type="caution">
    <text evidence="6">The sequence shown here is derived from an EMBL/GenBank/DDBJ whole genome shotgun (WGS) entry which is preliminary data.</text>
</comment>
<feature type="domain" description="Nephrocystin 3-like N-terminal" evidence="5">
    <location>
        <begin position="274"/>
        <end position="429"/>
    </location>
</feature>
<evidence type="ECO:0000256" key="1">
    <source>
        <dbReference type="ARBA" id="ARBA00022574"/>
    </source>
</evidence>
<dbReference type="InterPro" id="IPR001680">
    <property type="entry name" value="WD40_rpt"/>
</dbReference>
<dbReference type="AlphaFoldDB" id="A0A9P6JP23"/>
<dbReference type="InterPro" id="IPR027417">
    <property type="entry name" value="P-loop_NTPase"/>
</dbReference>
<evidence type="ECO:0000256" key="2">
    <source>
        <dbReference type="ARBA" id="ARBA00022737"/>
    </source>
</evidence>
<dbReference type="Gene3D" id="3.40.50.300">
    <property type="entry name" value="P-loop containing nucleotide triphosphate hydrolases"/>
    <property type="match status" value="1"/>
</dbReference>
<dbReference type="PROSITE" id="PS00678">
    <property type="entry name" value="WD_REPEATS_1"/>
    <property type="match status" value="1"/>
</dbReference>
<evidence type="ECO:0000259" key="5">
    <source>
        <dbReference type="Pfam" id="PF24883"/>
    </source>
</evidence>
<dbReference type="EMBL" id="MU157856">
    <property type="protein sequence ID" value="KAF9528032.1"/>
    <property type="molecule type" value="Genomic_DNA"/>
</dbReference>
<dbReference type="InterPro" id="IPR059179">
    <property type="entry name" value="MLKL-like_MCAfunc"/>
</dbReference>
<dbReference type="SUPFAM" id="SSF52540">
    <property type="entry name" value="P-loop containing nucleoside triphosphate hydrolases"/>
    <property type="match status" value="1"/>
</dbReference>